<dbReference type="PANTHER" id="PTHR43103:SF5">
    <property type="entry name" value="4-EPIMERASE, PUTATIVE (AFU_ORTHOLOGUE AFUA_7G00360)-RELATED"/>
    <property type="match status" value="1"/>
</dbReference>
<keyword evidence="3" id="KW-0520">NAD</keyword>
<proteinExistence type="inferred from homology"/>
<evidence type="ECO:0000259" key="5">
    <source>
        <dbReference type="Pfam" id="PF01370"/>
    </source>
</evidence>
<dbReference type="PANTHER" id="PTHR43103">
    <property type="entry name" value="NUCLEOSIDE-DIPHOSPHATE-SUGAR EPIMERASE"/>
    <property type="match status" value="1"/>
</dbReference>
<dbReference type="InterPro" id="IPR036291">
    <property type="entry name" value="NAD(P)-bd_dom_sf"/>
</dbReference>
<dbReference type="SUPFAM" id="SSF51735">
    <property type="entry name" value="NAD(P)-binding Rossmann-fold domains"/>
    <property type="match status" value="1"/>
</dbReference>
<sequence>MVARAMVTGAAGRIGRAVLALLAERGIEANALVLDDPGDLAARLVVTGDATDATAVRAALEGADAVIHLAAIPTPERNTAYEVFAGNSLATFTVLEEAGRAGIRHAAVASSWGVTGLPWTDAEDPHPPYAPVDEAMTSQVADPYGLSKQVDELTARMMARRHGMSVVCLRYPYVGGFEERLRAHAARLTADPAAGARDLWTYLEVRDAARAALLALDVPGRAAHAVHLCAPEIIVPYPTEELLRRFHPTTELRSPLPGRAAPVDTSAARRLLGFTAENLLDHEEVPPHRAGDGGQPRRGG</sequence>
<evidence type="ECO:0000256" key="1">
    <source>
        <dbReference type="ARBA" id="ARBA00007637"/>
    </source>
</evidence>
<dbReference type="Gene3D" id="3.40.50.720">
    <property type="entry name" value="NAD(P)-binding Rossmann-like Domain"/>
    <property type="match status" value="1"/>
</dbReference>
<evidence type="ECO:0000256" key="4">
    <source>
        <dbReference type="SAM" id="MobiDB-lite"/>
    </source>
</evidence>
<feature type="domain" description="NAD-dependent epimerase/dehydratase" evidence="5">
    <location>
        <begin position="6"/>
        <end position="220"/>
    </location>
</feature>
<evidence type="ECO:0000256" key="2">
    <source>
        <dbReference type="ARBA" id="ARBA00023002"/>
    </source>
</evidence>
<comment type="similarity">
    <text evidence="1">Belongs to the NAD(P)-dependent epimerase/dehydratase family.</text>
</comment>
<evidence type="ECO:0000313" key="6">
    <source>
        <dbReference type="EMBL" id="WUX35629.1"/>
    </source>
</evidence>
<feature type="region of interest" description="Disordered" evidence="4">
    <location>
        <begin position="281"/>
        <end position="300"/>
    </location>
</feature>
<dbReference type="EMBL" id="CP109491">
    <property type="protein sequence ID" value="WUX35629.1"/>
    <property type="molecule type" value="Genomic_DNA"/>
</dbReference>
<dbReference type="InterPro" id="IPR001509">
    <property type="entry name" value="Epimerase_deHydtase"/>
</dbReference>
<organism evidence="6 7">
    <name type="scientific">Streptomyces anulatus</name>
    <name type="common">Streptomyces chrysomallus</name>
    <dbReference type="NCBI Taxonomy" id="1892"/>
    <lineage>
        <taxon>Bacteria</taxon>
        <taxon>Bacillati</taxon>
        <taxon>Actinomycetota</taxon>
        <taxon>Actinomycetes</taxon>
        <taxon>Kitasatosporales</taxon>
        <taxon>Streptomycetaceae</taxon>
        <taxon>Streptomyces</taxon>
    </lineage>
</organism>
<evidence type="ECO:0000256" key="3">
    <source>
        <dbReference type="ARBA" id="ARBA00023027"/>
    </source>
</evidence>
<feature type="compositionally biased region" description="Basic and acidic residues" evidence="4">
    <location>
        <begin position="281"/>
        <end position="291"/>
    </location>
</feature>
<dbReference type="Pfam" id="PF01370">
    <property type="entry name" value="Epimerase"/>
    <property type="match status" value="1"/>
</dbReference>
<keyword evidence="7" id="KW-1185">Reference proteome</keyword>
<evidence type="ECO:0000313" key="7">
    <source>
        <dbReference type="Proteomes" id="UP001431926"/>
    </source>
</evidence>
<gene>
    <name evidence="6" type="ORF">OG367_05020</name>
</gene>
<protein>
    <submittedName>
        <fullName evidence="6">NAD(P)-dependent oxidoreductase</fullName>
    </submittedName>
</protein>
<keyword evidence="2" id="KW-0560">Oxidoreductase</keyword>
<reference evidence="6" key="1">
    <citation type="submission" date="2022-10" db="EMBL/GenBank/DDBJ databases">
        <title>The complete genomes of actinobacterial strains from the NBC collection.</title>
        <authorList>
            <person name="Joergensen T.S."/>
            <person name="Alvarez Arevalo M."/>
            <person name="Sterndorff E.B."/>
            <person name="Faurdal D."/>
            <person name="Vuksanovic O."/>
            <person name="Mourched A.-S."/>
            <person name="Charusanti P."/>
            <person name="Shaw S."/>
            <person name="Blin K."/>
            <person name="Weber T."/>
        </authorList>
    </citation>
    <scope>NUCLEOTIDE SEQUENCE</scope>
    <source>
        <strain evidence="6">NBC_01436</strain>
    </source>
</reference>
<name>A0ABZ1ZEE7_STRAQ</name>
<dbReference type="RefSeq" id="WP_329354793.1">
    <property type="nucleotide sequence ID" value="NZ_CP109490.1"/>
</dbReference>
<accession>A0ABZ1ZEE7</accession>
<dbReference type="Proteomes" id="UP001431926">
    <property type="component" value="Chromosome"/>
</dbReference>